<keyword evidence="6" id="KW-0805">Transcription regulation</keyword>
<dbReference type="SMART" id="SM00360">
    <property type="entry name" value="RRM"/>
    <property type="match status" value="2"/>
</dbReference>
<feature type="region of interest" description="Disordered" evidence="9">
    <location>
        <begin position="142"/>
        <end position="184"/>
    </location>
</feature>
<feature type="domain" description="RRM" evidence="10">
    <location>
        <begin position="51"/>
        <end position="134"/>
    </location>
</feature>
<dbReference type="InterPro" id="IPR034247">
    <property type="entry name" value="Rrt5_RRM2"/>
</dbReference>
<evidence type="ECO:0000256" key="5">
    <source>
        <dbReference type="ARBA" id="ARBA00022884"/>
    </source>
</evidence>
<dbReference type="OMA" id="IWIFRTR"/>
<dbReference type="STRING" id="1071381.G8BQT4"/>
<evidence type="ECO:0000256" key="1">
    <source>
        <dbReference type="ARBA" id="ARBA00003119"/>
    </source>
</evidence>
<keyword evidence="5 8" id="KW-0694">RNA-binding</keyword>
<evidence type="ECO:0000313" key="12">
    <source>
        <dbReference type="Proteomes" id="UP000005666"/>
    </source>
</evidence>
<keyword evidence="7" id="KW-0804">Transcription</keyword>
<evidence type="ECO:0000256" key="7">
    <source>
        <dbReference type="ARBA" id="ARBA00023163"/>
    </source>
</evidence>
<dbReference type="AlphaFoldDB" id="G8BQT4"/>
<evidence type="ECO:0000256" key="6">
    <source>
        <dbReference type="ARBA" id="ARBA00023015"/>
    </source>
</evidence>
<dbReference type="GeneID" id="11533489"/>
<evidence type="ECO:0000313" key="11">
    <source>
        <dbReference type="EMBL" id="CCE62596.1"/>
    </source>
</evidence>
<dbReference type="PROSITE" id="PS50102">
    <property type="entry name" value="RRM"/>
    <property type="match status" value="1"/>
</dbReference>
<accession>G8BQT4</accession>
<dbReference type="CDD" id="cd12410">
    <property type="entry name" value="RRM2_RRT5"/>
    <property type="match status" value="1"/>
</dbReference>
<dbReference type="HOGENOM" id="CLU_042558_0_0_1"/>
<dbReference type="InterPro" id="IPR000504">
    <property type="entry name" value="RRM_dom"/>
</dbReference>
<dbReference type="SUPFAM" id="SSF54928">
    <property type="entry name" value="RNA-binding domain, RBD"/>
    <property type="match status" value="2"/>
</dbReference>
<evidence type="ECO:0000256" key="9">
    <source>
        <dbReference type="SAM" id="MobiDB-lite"/>
    </source>
</evidence>
<comment type="similarity">
    <text evidence="2">Belongs to the RRT5 family.</text>
</comment>
<name>G8BQT4_TETPH</name>
<dbReference type="InterPro" id="IPR034244">
    <property type="entry name" value="Rrt5_RRM1"/>
</dbReference>
<dbReference type="InterPro" id="IPR035979">
    <property type="entry name" value="RBD_domain_sf"/>
</dbReference>
<reference evidence="11 12" key="1">
    <citation type="journal article" date="2011" name="Proc. Natl. Acad. Sci. U.S.A.">
        <title>Evolutionary erosion of yeast sex chromosomes by mating-type switching accidents.</title>
        <authorList>
            <person name="Gordon J.L."/>
            <person name="Armisen D."/>
            <person name="Proux-Wera E."/>
            <person name="Oheigeartaigh S.S."/>
            <person name="Byrne K.P."/>
            <person name="Wolfe K.H."/>
        </authorList>
    </citation>
    <scope>NUCLEOTIDE SEQUENCE [LARGE SCALE GENOMIC DNA]</scope>
    <source>
        <strain evidence="12">ATCC 24235 / CBS 4417 / NBRC 1672 / NRRL Y-8282 / UCD 70-5</strain>
    </source>
</reference>
<comment type="function">
    <text evidence="1">May be involved in the modulation of rDNA transcription.</text>
</comment>
<evidence type="ECO:0000256" key="3">
    <source>
        <dbReference type="ARBA" id="ARBA00015811"/>
    </source>
</evidence>
<dbReference type="KEGG" id="tpf:TPHA_0C04450"/>
<evidence type="ECO:0000256" key="8">
    <source>
        <dbReference type="PROSITE-ProRule" id="PRU00176"/>
    </source>
</evidence>
<dbReference type="InterPro" id="IPR012677">
    <property type="entry name" value="Nucleotide-bd_a/b_plait_sf"/>
</dbReference>
<dbReference type="RefSeq" id="XP_003685030.1">
    <property type="nucleotide sequence ID" value="XM_003684982.1"/>
</dbReference>
<dbReference type="PANTHER" id="PTHR23236:SF119">
    <property type="entry name" value="NUCLEAR RNA-BINDING PROTEIN SART-3"/>
    <property type="match status" value="1"/>
</dbReference>
<keyword evidence="12" id="KW-1185">Reference proteome</keyword>
<evidence type="ECO:0000256" key="2">
    <source>
        <dbReference type="ARBA" id="ARBA00006567"/>
    </source>
</evidence>
<dbReference type="CDD" id="cd12409">
    <property type="entry name" value="RRM1_RRT5"/>
    <property type="match status" value="1"/>
</dbReference>
<dbReference type="EMBL" id="HE612858">
    <property type="protein sequence ID" value="CCE62596.1"/>
    <property type="molecule type" value="Genomic_DNA"/>
</dbReference>
<organism evidence="11 12">
    <name type="scientific">Tetrapisispora phaffii (strain ATCC 24235 / CBS 4417 / NBRC 1672 / NRRL Y-8282 / UCD 70-5)</name>
    <name type="common">Yeast</name>
    <name type="synonym">Fabospora phaffii</name>
    <dbReference type="NCBI Taxonomy" id="1071381"/>
    <lineage>
        <taxon>Eukaryota</taxon>
        <taxon>Fungi</taxon>
        <taxon>Dikarya</taxon>
        <taxon>Ascomycota</taxon>
        <taxon>Saccharomycotina</taxon>
        <taxon>Saccharomycetes</taxon>
        <taxon>Saccharomycetales</taxon>
        <taxon>Saccharomycetaceae</taxon>
        <taxon>Tetrapisispora</taxon>
    </lineage>
</organism>
<proteinExistence type="inferred from homology"/>
<evidence type="ECO:0000259" key="10">
    <source>
        <dbReference type="PROSITE" id="PS50102"/>
    </source>
</evidence>
<keyword evidence="4" id="KW-0677">Repeat</keyword>
<gene>
    <name evidence="11" type="primary">TPHA0C04450</name>
    <name evidence="11" type="ordered locus">TPHA_0C04450</name>
</gene>
<evidence type="ECO:0000256" key="4">
    <source>
        <dbReference type="ARBA" id="ARBA00022737"/>
    </source>
</evidence>
<feature type="compositionally biased region" description="Basic and acidic residues" evidence="9">
    <location>
        <begin position="161"/>
        <end position="174"/>
    </location>
</feature>
<sequence>MVDSAENSSQANIENTNVNQEVVNEGVGVTEVLVNEATVVAADESDNKEIPRIYIGNLDYSATEDELFNFLKEYEVVSVIVPSHTVRGFLSSHVRPLGIAYADFNTVEKAKEVVEALSNKKFKNRKIKVKLYKPFKPDNLLKPKKKVSGGKQRRLTVLRRYKQDDNEENKKKGSEEDDVSKKSYKVTQPTSIDTVYCGYLPKNTTDTDLREHFKGYNPQEIWIFRTRTTKGPRHLQIHRHYTAALITLSTTEPIDKISEVSSEKKLLNKTITVKPAYLSKIQEVRRIAEQNGLVEPPENDNQPEQQETVAVTDEQQVVPAAQENTNLSEIAVN</sequence>
<dbReference type="PANTHER" id="PTHR23236">
    <property type="entry name" value="EUKARYOTIC TRANSLATION INITIATION FACTOR 4B/4H"/>
    <property type="match status" value="1"/>
</dbReference>
<dbReference type="Pfam" id="PF00076">
    <property type="entry name" value="RRM_1"/>
    <property type="match status" value="2"/>
</dbReference>
<feature type="compositionally biased region" description="Basic residues" evidence="9">
    <location>
        <begin position="142"/>
        <end position="160"/>
    </location>
</feature>
<dbReference type="OrthoDB" id="439808at2759"/>
<dbReference type="Gene3D" id="3.30.70.330">
    <property type="match status" value="2"/>
</dbReference>
<dbReference type="eggNOG" id="ENOG502RZDM">
    <property type="taxonomic scope" value="Eukaryota"/>
</dbReference>
<dbReference type="Proteomes" id="UP000005666">
    <property type="component" value="Chromosome 3"/>
</dbReference>
<dbReference type="GO" id="GO:0003723">
    <property type="term" value="F:RNA binding"/>
    <property type="evidence" value="ECO:0007669"/>
    <property type="project" value="UniProtKB-UniRule"/>
</dbReference>
<protein>
    <recommendedName>
        <fullName evidence="3">Regulator of rDNA transcription protein 5</fullName>
    </recommendedName>
</protein>